<dbReference type="InterPro" id="IPR001811">
    <property type="entry name" value="Chemokine_IL8-like_dom"/>
</dbReference>
<dbReference type="Ensembl" id="ENSACIT00000006221.1">
    <property type="protein sequence ID" value="ENSACIP00000006039.1"/>
    <property type="gene ID" value="ENSACIG00000004757.1"/>
</dbReference>
<protein>
    <recommendedName>
        <fullName evidence="3">Chemokine interleukin-8-like domain-containing protein</fullName>
    </recommendedName>
</protein>
<evidence type="ECO:0000256" key="2">
    <source>
        <dbReference type="SAM" id="MobiDB-lite"/>
    </source>
</evidence>
<dbReference type="Gene3D" id="2.40.50.40">
    <property type="match status" value="1"/>
</dbReference>
<name>A0A3Q0R221_AMPCI</name>
<keyword evidence="1" id="KW-0202">Cytokine</keyword>
<dbReference type="GeneTree" id="ENSGT01150000287148"/>
<evidence type="ECO:0000259" key="3">
    <source>
        <dbReference type="SMART" id="SM00199"/>
    </source>
</evidence>
<proteinExistence type="predicted"/>
<dbReference type="GO" id="GO:0008009">
    <property type="term" value="F:chemokine activity"/>
    <property type="evidence" value="ECO:0007669"/>
    <property type="project" value="InterPro"/>
</dbReference>
<dbReference type="AlphaFoldDB" id="A0A3Q0R221"/>
<evidence type="ECO:0000313" key="5">
    <source>
        <dbReference type="Proteomes" id="UP000261340"/>
    </source>
</evidence>
<dbReference type="InterPro" id="IPR036048">
    <property type="entry name" value="Interleukin_8-like_sf"/>
</dbReference>
<feature type="region of interest" description="Disordered" evidence="2">
    <location>
        <begin position="1"/>
        <end position="23"/>
    </location>
</feature>
<dbReference type="GO" id="GO:0005615">
    <property type="term" value="C:extracellular space"/>
    <property type="evidence" value="ECO:0007669"/>
    <property type="project" value="UniProtKB-KW"/>
</dbReference>
<dbReference type="GO" id="GO:0006955">
    <property type="term" value="P:immune response"/>
    <property type="evidence" value="ECO:0007669"/>
    <property type="project" value="InterPro"/>
</dbReference>
<evidence type="ECO:0000313" key="4">
    <source>
        <dbReference type="Ensembl" id="ENSACIP00000006039.1"/>
    </source>
</evidence>
<feature type="domain" description="Chemokine interleukin-8-like" evidence="3">
    <location>
        <begin position="27"/>
        <end position="86"/>
    </location>
</feature>
<dbReference type="CDD" id="cd00169">
    <property type="entry name" value="Chemokine"/>
    <property type="match status" value="1"/>
</dbReference>
<dbReference type="OMA" id="ASGHCVK"/>
<reference evidence="4" key="1">
    <citation type="submission" date="2025-08" db="UniProtKB">
        <authorList>
            <consortium name="Ensembl"/>
        </authorList>
    </citation>
    <scope>IDENTIFICATION</scope>
</reference>
<keyword evidence="5" id="KW-1185">Reference proteome</keyword>
<sequence length="89" mass="9825">MSHSPSSDFSHKLPTFSLPARRNPSRSRLCCIGVTSINKSSEVVGETYRVQSEKSPCVKAIIFNTDDGKLCADPKAQWVKKLIANMTKV</sequence>
<reference evidence="4" key="2">
    <citation type="submission" date="2025-09" db="UniProtKB">
        <authorList>
            <consortium name="Ensembl"/>
        </authorList>
    </citation>
    <scope>IDENTIFICATION</scope>
</reference>
<dbReference type="SUPFAM" id="SSF54117">
    <property type="entry name" value="Interleukin 8-like chemokines"/>
    <property type="match status" value="1"/>
</dbReference>
<accession>A0A3Q0R221</accession>
<dbReference type="Proteomes" id="UP000261340">
    <property type="component" value="Unplaced"/>
</dbReference>
<evidence type="ECO:0000256" key="1">
    <source>
        <dbReference type="ARBA" id="ARBA00022514"/>
    </source>
</evidence>
<dbReference type="SMART" id="SM00199">
    <property type="entry name" value="SCY"/>
    <property type="match status" value="1"/>
</dbReference>
<organism evidence="4 5">
    <name type="scientific">Amphilophus citrinellus</name>
    <name type="common">Midas cichlid</name>
    <name type="synonym">Cichlasoma citrinellum</name>
    <dbReference type="NCBI Taxonomy" id="61819"/>
    <lineage>
        <taxon>Eukaryota</taxon>
        <taxon>Metazoa</taxon>
        <taxon>Chordata</taxon>
        <taxon>Craniata</taxon>
        <taxon>Vertebrata</taxon>
        <taxon>Euteleostomi</taxon>
        <taxon>Actinopterygii</taxon>
        <taxon>Neopterygii</taxon>
        <taxon>Teleostei</taxon>
        <taxon>Neoteleostei</taxon>
        <taxon>Acanthomorphata</taxon>
        <taxon>Ovalentaria</taxon>
        <taxon>Cichlomorphae</taxon>
        <taxon>Cichliformes</taxon>
        <taxon>Cichlidae</taxon>
        <taxon>New World cichlids</taxon>
        <taxon>Cichlasomatinae</taxon>
        <taxon>Heroini</taxon>
        <taxon>Amphilophus</taxon>
    </lineage>
</organism>
<dbReference type="Pfam" id="PF00048">
    <property type="entry name" value="IL8"/>
    <property type="match status" value="1"/>
</dbReference>